<dbReference type="Proteomes" id="UP000826573">
    <property type="component" value="Unassembled WGS sequence"/>
</dbReference>
<evidence type="ECO:0000256" key="9">
    <source>
        <dbReference type="SAM" id="MobiDB-lite"/>
    </source>
</evidence>
<feature type="transmembrane region" description="Helical" evidence="10">
    <location>
        <begin position="762"/>
        <end position="782"/>
    </location>
</feature>
<dbReference type="InterPro" id="IPR027417">
    <property type="entry name" value="P-loop_NTPase"/>
</dbReference>
<evidence type="ECO:0000259" key="12">
    <source>
        <dbReference type="PROSITE" id="PS50929"/>
    </source>
</evidence>
<feature type="transmembrane region" description="Helical" evidence="10">
    <location>
        <begin position="736"/>
        <end position="756"/>
    </location>
</feature>
<feature type="transmembrane region" description="Helical" evidence="10">
    <location>
        <begin position="840"/>
        <end position="863"/>
    </location>
</feature>
<evidence type="ECO:0000256" key="6">
    <source>
        <dbReference type="ARBA" id="ARBA00022840"/>
    </source>
</evidence>
<sequence length="1184" mass="128296">MKEEDEAAGGLEATPSGNEVSNKVELEAEAIDEPPKASFGTLMRVFAFGQPKDRMIQIVCALAAICSGAAMPLMALVLGRLTANFTDKDEQASADFMKHVATNAVTAHDAQTPGALSNAITIHCNSIQSALSDRIGIMIQAFSMLLASFAVAFSQSWHLTLVMLGLVFLTLGLIGFIVGSDQKIEAGLLKRYADCSAIAEDALGSIKTVVAFGAAPKFLAKYEAILEQAQTDGKKRDPGRILSVFFAMLIGLGAIMALGPNMPSFIKAVAASGDVFKILDDADQTDGTVDSMASRLDTCNGHVELRNISFSYPSRPGQKALMDVDIEFTRGTSTAVVGPSGAGKSTLISLLERWYQPIEGVLSLDGYDITTVDAKWLRSQIALVQQQPQLFNASIFENITYGLIGTEQEHASVEEKMRLVEEACQKARALEFIHRLPNSFDTIVGDQSGLISGGEKQRIAIARALIGRRPILLMDEATSALDNENSKVIETLMTASEDRTTIFISHKISSAMKADRIIVIDKGQVVEQGTHEALMASGGLYKRLHDAQLGDESEPTEFTPVESSLIELNPLIKGPSVEPDSSPNQIAEIPDITKRSLFSNLLIIAKEQKRYWPVLLIGVLAAIVTAQIFPVQAILLGRALDTFQNNTRQSQQLSSDANFWSLMFFVVGLGALISYAVLGFFMTLLGIRLTKFYRLDYFRAILSQRIEFFDRVTSGALVSRLSIDPSNLHELISVNFGLLISIFVSIISGSIIALVFSWRLALVAIFGAMPVVFAVGFIRMTLDSSLAEATAKIFEESARFASDSLSSIRTVKAFTMETIVQTSYEQHLAQTMRKLSRKTAAITLFFAFSESAELLAAALGFWYGGKLLKEGKTSTEEFFTVFIAVIVGGQAAGALFGFSSSSKASIASNNILGIRRQVHVPEEQAPLLDVEGEKDANVVVDFRNVSFAYPARPEITVLKNVSLQISQGQTVAVVGSSGSGKSTLLALLERFYDARAGSINVFGKPISSEEADLYRRRLAIVPQEPTLYRGSIRDNITLGVDEDKVKEEDIISACDAANLTELIASLPDGFNSDCGAKGIALSGGQKQRIAIARALIRNPEILLLDEPTSALDAESELLVQETLQSIQGGRTMVLVTHRLNTVKTADVIIVMAAGHIVEQGTHNELMARKGHYFKLYQSARGEEV</sequence>
<feature type="region of interest" description="Disordered" evidence="9">
    <location>
        <begin position="1"/>
        <end position="21"/>
    </location>
</feature>
<feature type="transmembrane region" description="Helical" evidence="10">
    <location>
        <begin position="135"/>
        <end position="153"/>
    </location>
</feature>
<dbReference type="Pfam" id="PF00005">
    <property type="entry name" value="ABC_tran"/>
    <property type="match status" value="2"/>
</dbReference>
<feature type="transmembrane region" description="Helical" evidence="10">
    <location>
        <begin position="58"/>
        <end position="78"/>
    </location>
</feature>
<dbReference type="PROSITE" id="PS00211">
    <property type="entry name" value="ABC_TRANSPORTER_1"/>
    <property type="match status" value="2"/>
</dbReference>
<dbReference type="PANTHER" id="PTHR43394:SF18">
    <property type="entry name" value="ABC TRANSPORTER B FAMILY MEMBER 11-LIKE"/>
    <property type="match status" value="1"/>
</dbReference>
<dbReference type="SUPFAM" id="SSF52540">
    <property type="entry name" value="P-loop containing nucleoside triphosphate hydrolases"/>
    <property type="match status" value="2"/>
</dbReference>
<dbReference type="CDD" id="cd18578">
    <property type="entry name" value="ABC_6TM_Pgp_ABCB1_D2_like"/>
    <property type="match status" value="1"/>
</dbReference>
<dbReference type="InterPro" id="IPR036640">
    <property type="entry name" value="ABC1_TM_sf"/>
</dbReference>
<evidence type="ECO:0000256" key="4">
    <source>
        <dbReference type="ARBA" id="ARBA00022692"/>
    </source>
</evidence>
<keyword evidence="4 10" id="KW-0812">Transmembrane</keyword>
<feature type="domain" description="ABC transporter" evidence="11">
    <location>
        <begin position="940"/>
        <end position="1178"/>
    </location>
</feature>
<dbReference type="GO" id="GO:0016020">
    <property type="term" value="C:membrane"/>
    <property type="evidence" value="ECO:0007669"/>
    <property type="project" value="UniProtKB-SubCell"/>
</dbReference>
<comment type="caution">
    <text evidence="13">The sequence shown here is derived from an EMBL/GenBank/DDBJ whole genome shotgun (WGS) entry which is preliminary data.</text>
</comment>
<reference evidence="13 14" key="1">
    <citation type="submission" date="2021-08" db="EMBL/GenBank/DDBJ databases">
        <title>The highly contiguous genome resource for Trichoderma semiorbis FJ059, a fungal antagonistic to plant pathogens.</title>
        <authorList>
            <person name="Liu T."/>
        </authorList>
    </citation>
    <scope>NUCLEOTIDE SEQUENCE [LARGE SCALE GENOMIC DNA]</scope>
    <source>
        <strain evidence="13 14">FJ059</strain>
    </source>
</reference>
<dbReference type="FunFam" id="3.40.50.300:FF:000967">
    <property type="entry name" value="ABC multidrug transporter mdr4"/>
    <property type="match status" value="1"/>
</dbReference>
<dbReference type="InterPro" id="IPR011527">
    <property type="entry name" value="ABC1_TM_dom"/>
</dbReference>
<dbReference type="GO" id="GO:0140359">
    <property type="term" value="F:ABC-type transporter activity"/>
    <property type="evidence" value="ECO:0007669"/>
    <property type="project" value="InterPro"/>
</dbReference>
<evidence type="ECO:0000256" key="7">
    <source>
        <dbReference type="ARBA" id="ARBA00022989"/>
    </source>
</evidence>
<feature type="transmembrane region" description="Helical" evidence="10">
    <location>
        <begin position="659"/>
        <end position="685"/>
    </location>
</feature>
<organism evidence="13 14">
    <name type="scientific">Trichoderma semiorbis</name>
    <dbReference type="NCBI Taxonomy" id="1491008"/>
    <lineage>
        <taxon>Eukaryota</taxon>
        <taxon>Fungi</taxon>
        <taxon>Dikarya</taxon>
        <taxon>Ascomycota</taxon>
        <taxon>Pezizomycotina</taxon>
        <taxon>Sordariomycetes</taxon>
        <taxon>Hypocreomycetidae</taxon>
        <taxon>Hypocreales</taxon>
        <taxon>Hypocreaceae</taxon>
        <taxon>Trichoderma</taxon>
    </lineage>
</organism>
<feature type="domain" description="ABC transmembrane type-1" evidence="12">
    <location>
        <begin position="95"/>
        <end position="258"/>
    </location>
</feature>
<keyword evidence="5" id="KW-0547">Nucleotide-binding</keyword>
<evidence type="ECO:0000313" key="13">
    <source>
        <dbReference type="EMBL" id="KAH0527418.1"/>
    </source>
</evidence>
<evidence type="ECO:0000256" key="5">
    <source>
        <dbReference type="ARBA" id="ARBA00022741"/>
    </source>
</evidence>
<proteinExistence type="inferred from homology"/>
<evidence type="ECO:0000256" key="1">
    <source>
        <dbReference type="ARBA" id="ARBA00004141"/>
    </source>
</evidence>
<comment type="similarity">
    <text evidence="2">Belongs to the ABC transporter superfamily. ABCB family. Multidrug resistance exporter (TC 3.A.1.201) subfamily.</text>
</comment>
<feature type="transmembrane region" description="Helical" evidence="10">
    <location>
        <begin position="241"/>
        <end position="259"/>
    </location>
</feature>
<keyword evidence="3" id="KW-0813">Transport</keyword>
<feature type="domain" description="ABC transmembrane type-1" evidence="12">
    <location>
        <begin position="616"/>
        <end position="904"/>
    </location>
</feature>
<dbReference type="AlphaFoldDB" id="A0A9P8HGN9"/>
<evidence type="ECO:0000256" key="3">
    <source>
        <dbReference type="ARBA" id="ARBA00022448"/>
    </source>
</evidence>
<dbReference type="EMBL" id="JAIMJC010000003">
    <property type="protein sequence ID" value="KAH0527418.1"/>
    <property type="molecule type" value="Genomic_DNA"/>
</dbReference>
<dbReference type="SMART" id="SM00382">
    <property type="entry name" value="AAA"/>
    <property type="match status" value="2"/>
</dbReference>
<accession>A0A9P8HGN9</accession>
<evidence type="ECO:0000259" key="11">
    <source>
        <dbReference type="PROSITE" id="PS50893"/>
    </source>
</evidence>
<evidence type="ECO:0000256" key="8">
    <source>
        <dbReference type="ARBA" id="ARBA00023136"/>
    </source>
</evidence>
<dbReference type="GO" id="GO:0005524">
    <property type="term" value="F:ATP binding"/>
    <property type="evidence" value="ECO:0007669"/>
    <property type="project" value="UniProtKB-KW"/>
</dbReference>
<dbReference type="CDD" id="cd18577">
    <property type="entry name" value="ABC_6TM_Pgp_ABCB1_D1_like"/>
    <property type="match status" value="1"/>
</dbReference>
<dbReference type="PANTHER" id="PTHR43394">
    <property type="entry name" value="ATP-DEPENDENT PERMEASE MDL1, MITOCHONDRIAL"/>
    <property type="match status" value="1"/>
</dbReference>
<dbReference type="SUPFAM" id="SSF90123">
    <property type="entry name" value="ABC transporter transmembrane region"/>
    <property type="match status" value="2"/>
</dbReference>
<name>A0A9P8HGN9_9HYPO</name>
<feature type="transmembrane region" description="Helical" evidence="10">
    <location>
        <begin position="160"/>
        <end position="179"/>
    </location>
</feature>
<protein>
    <recommendedName>
        <fullName evidence="15">ABC transporter</fullName>
    </recommendedName>
</protein>
<keyword evidence="14" id="KW-1185">Reference proteome</keyword>
<keyword evidence="6" id="KW-0067">ATP-binding</keyword>
<dbReference type="PROSITE" id="PS50893">
    <property type="entry name" value="ABC_TRANSPORTER_2"/>
    <property type="match status" value="2"/>
</dbReference>
<feature type="transmembrane region" description="Helical" evidence="10">
    <location>
        <begin position="878"/>
        <end position="898"/>
    </location>
</feature>
<feature type="domain" description="ABC transporter" evidence="11">
    <location>
        <begin position="303"/>
        <end position="547"/>
    </location>
</feature>
<dbReference type="PROSITE" id="PS50929">
    <property type="entry name" value="ABC_TM1F"/>
    <property type="match status" value="2"/>
</dbReference>
<dbReference type="FunFam" id="3.40.50.300:FF:000913">
    <property type="entry name" value="ABC multidrug transporter SitT"/>
    <property type="match status" value="1"/>
</dbReference>
<gene>
    <name evidence="13" type="ORF">TsFJ059_002422</name>
</gene>
<dbReference type="InterPro" id="IPR017871">
    <property type="entry name" value="ABC_transporter-like_CS"/>
</dbReference>
<dbReference type="InterPro" id="IPR003593">
    <property type="entry name" value="AAA+_ATPase"/>
</dbReference>
<evidence type="ECO:0000256" key="2">
    <source>
        <dbReference type="ARBA" id="ARBA00007577"/>
    </source>
</evidence>
<dbReference type="InterPro" id="IPR039421">
    <property type="entry name" value="Type_1_exporter"/>
</dbReference>
<dbReference type="Gene3D" id="1.20.1560.10">
    <property type="entry name" value="ABC transporter type 1, transmembrane domain"/>
    <property type="match status" value="2"/>
</dbReference>
<dbReference type="InterPro" id="IPR003439">
    <property type="entry name" value="ABC_transporter-like_ATP-bd"/>
</dbReference>
<dbReference type="Pfam" id="PF00664">
    <property type="entry name" value="ABC_membrane"/>
    <property type="match status" value="2"/>
</dbReference>
<evidence type="ECO:0008006" key="15">
    <source>
        <dbReference type="Google" id="ProtNLM"/>
    </source>
</evidence>
<comment type="subcellular location">
    <subcellularLocation>
        <location evidence="1">Membrane</location>
        <topology evidence="1">Multi-pass membrane protein</topology>
    </subcellularLocation>
</comment>
<keyword evidence="8 10" id="KW-0472">Membrane</keyword>
<feature type="transmembrane region" description="Helical" evidence="10">
    <location>
        <begin position="614"/>
        <end position="639"/>
    </location>
</feature>
<dbReference type="Gene3D" id="3.40.50.300">
    <property type="entry name" value="P-loop containing nucleotide triphosphate hydrolases"/>
    <property type="match status" value="2"/>
</dbReference>
<keyword evidence="7 10" id="KW-1133">Transmembrane helix</keyword>
<dbReference type="GO" id="GO:0016887">
    <property type="term" value="F:ATP hydrolysis activity"/>
    <property type="evidence" value="ECO:0007669"/>
    <property type="project" value="InterPro"/>
</dbReference>
<evidence type="ECO:0000256" key="10">
    <source>
        <dbReference type="SAM" id="Phobius"/>
    </source>
</evidence>
<evidence type="ECO:0000313" key="14">
    <source>
        <dbReference type="Proteomes" id="UP000826573"/>
    </source>
</evidence>